<feature type="domain" description="Enoyl reductase (ER)" evidence="2">
    <location>
        <begin position="16"/>
        <end position="325"/>
    </location>
</feature>
<reference evidence="3 4" key="1">
    <citation type="submission" date="2020-07" db="EMBL/GenBank/DDBJ databases">
        <title>Sequencing the genomes of 1000 actinobacteria strains.</title>
        <authorList>
            <person name="Klenk H.-P."/>
        </authorList>
    </citation>
    <scope>NUCLEOTIDE SEQUENCE [LARGE SCALE GENOMIC DNA]</scope>
    <source>
        <strain evidence="3 4">DSM 23141</strain>
    </source>
</reference>
<sequence length="353" mass="35783">MVRAIQVTKGGDNGDGTTGPRFVDVSDDELGEGDTLVEVLFSSLNFKDGLALAGNPGVVRVSPLIPGIDVVGRVIESADARFRPGTEVVLTGAGLGETRNGGYADRARLDGALAVVVPPQLGARRAAAIGTAGFTAAQAVLALEDRGIPDGPVAVTGASGGAGSIAVALLAAAGREVVAVTGSPDAHDWLRELGASDFVDRTELAEAGKPLQKERWAGAVDGIGGATLHNLLAQTRHGGAVAAFGLVQSAELHTSVHPFILRGVGLLGINSVEAGADERARVWERLARDLDPALIDRLTSEITLDEVVDAGARILAGGTRGRTVVAVNATTASPVDDVVDAEPTSAPESGADA</sequence>
<keyword evidence="4" id="KW-1185">Reference proteome</keyword>
<dbReference type="EMBL" id="JACBZY010000001">
    <property type="protein sequence ID" value="NYG97867.1"/>
    <property type="molecule type" value="Genomic_DNA"/>
</dbReference>
<gene>
    <name evidence="3" type="ORF">BJ979_000493</name>
</gene>
<dbReference type="InterPro" id="IPR013154">
    <property type="entry name" value="ADH-like_N"/>
</dbReference>
<dbReference type="InterPro" id="IPR036291">
    <property type="entry name" value="NAD(P)-bd_dom_sf"/>
</dbReference>
<dbReference type="SUPFAM" id="SSF51735">
    <property type="entry name" value="NAD(P)-binding Rossmann-fold domains"/>
    <property type="match status" value="1"/>
</dbReference>
<evidence type="ECO:0000256" key="1">
    <source>
        <dbReference type="SAM" id="MobiDB-lite"/>
    </source>
</evidence>
<dbReference type="InterPro" id="IPR013149">
    <property type="entry name" value="ADH-like_C"/>
</dbReference>
<dbReference type="Gene3D" id="3.40.50.720">
    <property type="entry name" value="NAD(P)-binding Rossmann-like Domain"/>
    <property type="match status" value="1"/>
</dbReference>
<protein>
    <submittedName>
        <fullName evidence="3">Acrylyl-CoA reductase (NADPH)</fullName>
        <ecNumber evidence="3">1.3.1.-</ecNumber>
    </submittedName>
</protein>
<dbReference type="InterPro" id="IPR051397">
    <property type="entry name" value="Zn-ADH-like_protein"/>
</dbReference>
<evidence type="ECO:0000313" key="3">
    <source>
        <dbReference type="EMBL" id="NYG97867.1"/>
    </source>
</evidence>
<dbReference type="GO" id="GO:0043957">
    <property type="term" value="F:acryloyl-CoA reductase (NADPH) activity"/>
    <property type="evidence" value="ECO:0007669"/>
    <property type="project" value="TreeGrafter"/>
</dbReference>
<dbReference type="Pfam" id="PF08240">
    <property type="entry name" value="ADH_N"/>
    <property type="match status" value="1"/>
</dbReference>
<feature type="region of interest" description="Disordered" evidence="1">
    <location>
        <begin position="1"/>
        <end position="20"/>
    </location>
</feature>
<dbReference type="InterPro" id="IPR020843">
    <property type="entry name" value="ER"/>
</dbReference>
<accession>A0A852YDW8</accession>
<keyword evidence="3" id="KW-0560">Oxidoreductase</keyword>
<name>A0A852YDW8_9MICO</name>
<dbReference type="InterPro" id="IPR011032">
    <property type="entry name" value="GroES-like_sf"/>
</dbReference>
<dbReference type="Gene3D" id="3.90.180.10">
    <property type="entry name" value="Medium-chain alcohol dehydrogenases, catalytic domain"/>
    <property type="match status" value="1"/>
</dbReference>
<dbReference type="Pfam" id="PF00107">
    <property type="entry name" value="ADH_zinc_N"/>
    <property type="match status" value="1"/>
</dbReference>
<dbReference type="NCBIfam" id="TIGR02823">
    <property type="entry name" value="oxido_YhdH"/>
    <property type="match status" value="1"/>
</dbReference>
<evidence type="ECO:0000313" key="4">
    <source>
        <dbReference type="Proteomes" id="UP000553888"/>
    </source>
</evidence>
<dbReference type="RefSeq" id="WP_179564851.1">
    <property type="nucleotide sequence ID" value="NZ_JACBZY010000001.1"/>
</dbReference>
<comment type="caution">
    <text evidence="3">The sequence shown here is derived from an EMBL/GenBank/DDBJ whole genome shotgun (WGS) entry which is preliminary data.</text>
</comment>
<dbReference type="PANTHER" id="PTHR43677">
    <property type="entry name" value="SHORT-CHAIN DEHYDROGENASE/REDUCTASE"/>
    <property type="match status" value="1"/>
</dbReference>
<dbReference type="EC" id="1.3.1.-" evidence="3"/>
<dbReference type="InterPro" id="IPR014188">
    <property type="entry name" value="Acrylyl-CoA_reductase_AcuI"/>
</dbReference>
<organism evidence="3 4">
    <name type="scientific">Schumannella luteola</name>
    <dbReference type="NCBI Taxonomy" id="472059"/>
    <lineage>
        <taxon>Bacteria</taxon>
        <taxon>Bacillati</taxon>
        <taxon>Actinomycetota</taxon>
        <taxon>Actinomycetes</taxon>
        <taxon>Micrococcales</taxon>
        <taxon>Microbacteriaceae</taxon>
        <taxon>Schumannella</taxon>
    </lineage>
</organism>
<proteinExistence type="predicted"/>
<evidence type="ECO:0000259" key="2">
    <source>
        <dbReference type="SMART" id="SM00829"/>
    </source>
</evidence>
<dbReference type="SUPFAM" id="SSF50129">
    <property type="entry name" value="GroES-like"/>
    <property type="match status" value="1"/>
</dbReference>
<dbReference type="PANTHER" id="PTHR43677:SF1">
    <property type="entry name" value="ACRYLYL-COA REDUCTASE ACUI-RELATED"/>
    <property type="match status" value="1"/>
</dbReference>
<dbReference type="Proteomes" id="UP000553888">
    <property type="component" value="Unassembled WGS sequence"/>
</dbReference>
<dbReference type="SMART" id="SM00829">
    <property type="entry name" value="PKS_ER"/>
    <property type="match status" value="1"/>
</dbReference>
<dbReference type="AlphaFoldDB" id="A0A852YDW8"/>
<dbReference type="CDD" id="cd08288">
    <property type="entry name" value="MDR_yhdh"/>
    <property type="match status" value="1"/>
</dbReference>